<feature type="region of interest" description="Disordered" evidence="1">
    <location>
        <begin position="168"/>
        <end position="201"/>
    </location>
</feature>
<protein>
    <submittedName>
        <fullName evidence="2">Uncharacterized protein</fullName>
    </submittedName>
</protein>
<feature type="region of interest" description="Disordered" evidence="1">
    <location>
        <begin position="218"/>
        <end position="238"/>
    </location>
</feature>
<gene>
    <name evidence="2" type="primary">ORF136280</name>
</gene>
<dbReference type="AlphaFoldDB" id="A0A0B7AQI8"/>
<feature type="region of interest" description="Disordered" evidence="1">
    <location>
        <begin position="258"/>
        <end position="315"/>
    </location>
</feature>
<feature type="compositionally biased region" description="Basic and acidic residues" evidence="1">
    <location>
        <begin position="218"/>
        <end position="229"/>
    </location>
</feature>
<evidence type="ECO:0000313" key="2">
    <source>
        <dbReference type="EMBL" id="CEK83289.1"/>
    </source>
</evidence>
<accession>A0A0B7AQI8</accession>
<sequence>QSPGRNGHQAPPTSGAPGPIMLTQENFREQPSPTQPYNAVPVTKGYGMYEQSNYGGPPGGYLRQPDVIMQTRQQSIESIEHPSHDHIFNQSQQGSTAGIQMRHEEVSMRNNATNRLSSGPANENRMSGGQIPAVNRLSASHVAHSGQLSPRPNDLTASGYPGGVHYTQRLGDPTSPPVSPLTSMNSPRSPLGVSQNSPRGFDQRDGFGPIFSASNLESRGKAADLDPPEHNVGTRPVAKVPPHMIGVKVLPSDFRMVKLKPKSDKRQDSSESDVYDNNKEILGKHEIPEQHAAKDSNYPEGDAFRDFSGSKDRYNDRNKDFLSQWNDTVKDHKIGVIGNPSRFEEQPSDVYRYGAPRDFTQFEDNNNKNRFSSPVYIDDSQNSRNWGQRQQLSYEHVGNPSQSDDPYARTKDLEIANMFSNVRLQQNSANQDMYRQPRNRNEFEDGLGYLP</sequence>
<feature type="compositionally biased region" description="Polar residues" evidence="1">
    <location>
        <begin position="180"/>
        <end position="198"/>
    </location>
</feature>
<proteinExistence type="predicted"/>
<name>A0A0B7AQI8_9EUPU</name>
<feature type="compositionally biased region" description="Basic and acidic residues" evidence="1">
    <location>
        <begin position="276"/>
        <end position="294"/>
    </location>
</feature>
<reference evidence="2" key="1">
    <citation type="submission" date="2014-12" db="EMBL/GenBank/DDBJ databases">
        <title>Insight into the proteome of Arion vulgaris.</title>
        <authorList>
            <person name="Aradska J."/>
            <person name="Bulat T."/>
            <person name="Smidak R."/>
            <person name="Sarate P."/>
            <person name="Gangsoo J."/>
            <person name="Sialana F."/>
            <person name="Bilban M."/>
            <person name="Lubec G."/>
        </authorList>
    </citation>
    <scope>NUCLEOTIDE SEQUENCE</scope>
    <source>
        <tissue evidence="2">Skin</tissue>
    </source>
</reference>
<feature type="region of interest" description="Disordered" evidence="1">
    <location>
        <begin position="1"/>
        <end position="21"/>
    </location>
</feature>
<feature type="compositionally biased region" description="Basic and acidic residues" evidence="1">
    <location>
        <begin position="302"/>
        <end position="315"/>
    </location>
</feature>
<feature type="non-terminal residue" evidence="2">
    <location>
        <position position="1"/>
    </location>
</feature>
<dbReference type="EMBL" id="HACG01036424">
    <property type="protein sequence ID" value="CEK83289.1"/>
    <property type="molecule type" value="Transcribed_RNA"/>
</dbReference>
<evidence type="ECO:0000256" key="1">
    <source>
        <dbReference type="SAM" id="MobiDB-lite"/>
    </source>
</evidence>
<organism evidence="2">
    <name type="scientific">Arion vulgaris</name>
    <dbReference type="NCBI Taxonomy" id="1028688"/>
    <lineage>
        <taxon>Eukaryota</taxon>
        <taxon>Metazoa</taxon>
        <taxon>Spiralia</taxon>
        <taxon>Lophotrochozoa</taxon>
        <taxon>Mollusca</taxon>
        <taxon>Gastropoda</taxon>
        <taxon>Heterobranchia</taxon>
        <taxon>Euthyneura</taxon>
        <taxon>Panpulmonata</taxon>
        <taxon>Eupulmonata</taxon>
        <taxon>Stylommatophora</taxon>
        <taxon>Helicina</taxon>
        <taxon>Arionoidea</taxon>
        <taxon>Arionidae</taxon>
        <taxon>Arion</taxon>
    </lineage>
</organism>
<feature type="region of interest" description="Disordered" evidence="1">
    <location>
        <begin position="427"/>
        <end position="451"/>
    </location>
</feature>